<dbReference type="PATRIC" id="fig|1705578.3.peg.1161"/>
<sequence>MDRAKCDIIKSNVIISRVKGEYVVADYRELWSKLGIDLEKHDKLCAVLPELYGGVYLTQKNRPEGMNYFNLVVAEVHGLRIQELDDYKAQGGKVVGTFCVFVPDEVILAAKAIGVGLCSGSQFWVEDGEKVLPRNICPLIKALMGAKVGGTCPYFQSCDMLIGETTCDGKKKAWEILNDYVPVHVMELPQMKREKNCKAWEEEIKEFISKMEELTGNKVTVESLRQGIKTANAKRRALKRLYDLRKYKPSPISGLDVLLISQIAFYDDPDRFVEKLNELCDELDERVKKGVDEGKKRIMITGTPMALPNWKLHSIIEGLNAQVVVEETCTGTRYFENEVCEDGETIDDLVKNLADRYMKINCACFTPNTGRIDDIIKYVDEYHVDGVIDFNLSFCHTYAVEHKDVEKVLKEKDIPLIQIETDYSTEDSGQIKTRVEAFLEMI</sequence>
<dbReference type="SMR" id="A0A162L8S3"/>
<dbReference type="GO" id="GO:0051536">
    <property type="term" value="F:iron-sulfur cluster binding"/>
    <property type="evidence" value="ECO:0007669"/>
    <property type="project" value="UniProtKB-KW"/>
</dbReference>
<keyword evidence="3" id="KW-0479">Metal-binding</keyword>
<gene>
    <name evidence="5" type="primary">fldC_1</name>
    <name evidence="6" type="ORF">CLCOS_18470</name>
    <name evidence="5" type="ORF">WX73_00774</name>
</gene>
<evidence type="ECO:0000313" key="6">
    <source>
        <dbReference type="EMBL" id="OBR94608.1"/>
    </source>
</evidence>
<evidence type="ECO:0000256" key="4">
    <source>
        <dbReference type="SAM" id="Coils"/>
    </source>
</evidence>
<comment type="cofactor">
    <cofactor evidence="1">
        <name>[4Fe-4S] cluster</name>
        <dbReference type="ChEBI" id="CHEBI:49883"/>
    </cofactor>
</comment>
<keyword evidence="8" id="KW-1185">Reference proteome</keyword>
<dbReference type="GO" id="GO:0016836">
    <property type="term" value="F:hydro-lyase activity"/>
    <property type="evidence" value="ECO:0007669"/>
    <property type="project" value="UniProtKB-ARBA"/>
</dbReference>
<feature type="coiled-coil region" evidence="4">
    <location>
        <begin position="197"/>
        <end position="241"/>
    </location>
</feature>
<reference evidence="6 8" key="2">
    <citation type="journal article" date="2016" name="Front. Microbiol.">
        <title>Industrial Acetogenic Biocatalysts: A Comparative Metabolic and Genomic Analysis.</title>
        <authorList>
            <person name="Bengelsdorf F."/>
            <person name="Poehlein A."/>
            <person name="Sonja S."/>
            <person name="Erz C."/>
            <person name="Hummel T."/>
            <person name="Hoffmeister S."/>
            <person name="Daniel R."/>
            <person name="Durre P."/>
        </authorList>
    </citation>
    <scope>NUCLEOTIDE SEQUENCE [LARGE SCALE GENOMIC DNA]</scope>
    <source>
        <strain evidence="6 8">PTA-10522</strain>
    </source>
</reference>
<evidence type="ECO:0000313" key="8">
    <source>
        <dbReference type="Proteomes" id="UP000093694"/>
    </source>
</evidence>
<comment type="similarity">
    <text evidence="2">Belongs to the FldB/FldC dehydratase alpha/beta subunit family.</text>
</comment>
<proteinExistence type="inferred from homology"/>
<protein>
    <submittedName>
        <fullName evidence="5">R-phenyllactate dehydratase beta subunit</fullName>
        <ecNumber evidence="5">4.2.1.-</ecNumber>
    </submittedName>
</protein>
<evidence type="ECO:0000256" key="3">
    <source>
        <dbReference type="ARBA" id="ARBA00023014"/>
    </source>
</evidence>
<comment type="caution">
    <text evidence="5">The sequence shown here is derived from an EMBL/GenBank/DDBJ whole genome shotgun (WGS) entry which is preliminary data.</text>
</comment>
<dbReference type="InterPro" id="IPR047678">
    <property type="entry name" value="YjiM-like"/>
</dbReference>
<accession>A0A162L8S3</accession>
<evidence type="ECO:0000256" key="1">
    <source>
        <dbReference type="ARBA" id="ARBA00001966"/>
    </source>
</evidence>
<reference evidence="5 7" key="1">
    <citation type="journal article" date="2015" name="Biotechnol. Bioeng.">
        <title>Genome sequence and phenotypic characterization of Caulobacter segnis.</title>
        <authorList>
            <person name="Patel S."/>
            <person name="Fletcher B."/>
            <person name="Scott D.C."/>
            <person name="Ely B."/>
        </authorList>
    </citation>
    <scope>NUCLEOTIDE SEQUENCE [LARGE SCALE GENOMIC DNA]</scope>
    <source>
        <strain evidence="5 7">PS02</strain>
    </source>
</reference>
<keyword evidence="3" id="KW-0411">Iron-sulfur</keyword>
<organism evidence="5 7">
    <name type="scientific">Clostridium coskatii</name>
    <dbReference type="NCBI Taxonomy" id="1705578"/>
    <lineage>
        <taxon>Bacteria</taxon>
        <taxon>Bacillati</taxon>
        <taxon>Bacillota</taxon>
        <taxon>Clostridia</taxon>
        <taxon>Eubacteriales</taxon>
        <taxon>Clostridiaceae</taxon>
        <taxon>Clostridium</taxon>
    </lineage>
</organism>
<dbReference type="EMBL" id="LITQ01000018">
    <property type="protein sequence ID" value="OAA92682.1"/>
    <property type="molecule type" value="Genomic_DNA"/>
</dbReference>
<dbReference type="PANTHER" id="PTHR30548">
    <property type="entry name" value="2-HYDROXYGLUTARYL-COA DEHYDRATASE, D-COMPONENT-RELATED"/>
    <property type="match status" value="1"/>
</dbReference>
<dbReference type="EC" id="4.2.1.-" evidence="5"/>
<evidence type="ECO:0000313" key="5">
    <source>
        <dbReference type="EMBL" id="OAA92682.1"/>
    </source>
</evidence>
<keyword evidence="3" id="KW-0408">Iron</keyword>
<dbReference type="Pfam" id="PF06050">
    <property type="entry name" value="HGD-D"/>
    <property type="match status" value="1"/>
</dbReference>
<name>A0A162L8S3_9CLOT</name>
<dbReference type="NCBIfam" id="NF040772">
    <property type="entry name" value="double_cubane"/>
    <property type="match status" value="1"/>
</dbReference>
<dbReference type="Proteomes" id="UP000077384">
    <property type="component" value="Unassembled WGS sequence"/>
</dbReference>
<evidence type="ECO:0000256" key="2">
    <source>
        <dbReference type="ARBA" id="ARBA00005806"/>
    </source>
</evidence>
<dbReference type="Gene3D" id="1.20.1270.370">
    <property type="match status" value="1"/>
</dbReference>
<keyword evidence="4" id="KW-0175">Coiled coil</keyword>
<dbReference type="PANTHER" id="PTHR30548:SF1">
    <property type="entry name" value="DEHYDRATASE SUBUNIT MJ0007-RELATED"/>
    <property type="match status" value="1"/>
</dbReference>
<evidence type="ECO:0000313" key="7">
    <source>
        <dbReference type="Proteomes" id="UP000077384"/>
    </source>
</evidence>
<keyword evidence="5" id="KW-0456">Lyase</keyword>
<dbReference type="Gene3D" id="3.40.50.11890">
    <property type="match status" value="1"/>
</dbReference>
<dbReference type="Gene3D" id="3.40.50.11900">
    <property type="match status" value="1"/>
</dbReference>
<dbReference type="EMBL" id="LROR01000041">
    <property type="protein sequence ID" value="OBR94608.1"/>
    <property type="molecule type" value="Genomic_DNA"/>
</dbReference>
<dbReference type="AlphaFoldDB" id="A0A162L8S3"/>
<dbReference type="Proteomes" id="UP000093694">
    <property type="component" value="Unassembled WGS sequence"/>
</dbReference>
<dbReference type="InterPro" id="IPR010327">
    <property type="entry name" value="FldB/FldC_alpha/beta"/>
</dbReference>